<feature type="compositionally biased region" description="Polar residues" evidence="1">
    <location>
        <begin position="59"/>
        <end position="73"/>
    </location>
</feature>
<proteinExistence type="predicted"/>
<reference evidence="2" key="1">
    <citation type="journal article" date="2020" name="Stud. Mycol.">
        <title>101 Dothideomycetes genomes: a test case for predicting lifestyles and emergence of pathogens.</title>
        <authorList>
            <person name="Haridas S."/>
            <person name="Albert R."/>
            <person name="Binder M."/>
            <person name="Bloem J."/>
            <person name="Labutti K."/>
            <person name="Salamov A."/>
            <person name="Andreopoulos B."/>
            <person name="Baker S."/>
            <person name="Barry K."/>
            <person name="Bills G."/>
            <person name="Bluhm B."/>
            <person name="Cannon C."/>
            <person name="Castanera R."/>
            <person name="Culley D."/>
            <person name="Daum C."/>
            <person name="Ezra D."/>
            <person name="Gonzalez J."/>
            <person name="Henrissat B."/>
            <person name="Kuo A."/>
            <person name="Liang C."/>
            <person name="Lipzen A."/>
            <person name="Lutzoni F."/>
            <person name="Magnuson J."/>
            <person name="Mondo S."/>
            <person name="Nolan M."/>
            <person name="Ohm R."/>
            <person name="Pangilinan J."/>
            <person name="Park H.-J."/>
            <person name="Ramirez L."/>
            <person name="Alfaro M."/>
            <person name="Sun H."/>
            <person name="Tritt A."/>
            <person name="Yoshinaga Y."/>
            <person name="Zwiers L.-H."/>
            <person name="Turgeon B."/>
            <person name="Goodwin S."/>
            <person name="Spatafora J."/>
            <person name="Crous P."/>
            <person name="Grigoriev I."/>
        </authorList>
    </citation>
    <scope>NUCLEOTIDE SEQUENCE</scope>
    <source>
        <strain evidence="2">CBS 122368</strain>
    </source>
</reference>
<dbReference type="RefSeq" id="XP_033676244.1">
    <property type="nucleotide sequence ID" value="XM_033827323.1"/>
</dbReference>
<feature type="compositionally biased region" description="Pro residues" evidence="1">
    <location>
        <begin position="41"/>
        <end position="52"/>
    </location>
</feature>
<feature type="compositionally biased region" description="Pro residues" evidence="1">
    <location>
        <begin position="76"/>
        <end position="85"/>
    </location>
</feature>
<evidence type="ECO:0000313" key="2">
    <source>
        <dbReference type="EMBL" id="KAF2241240.1"/>
    </source>
</evidence>
<feature type="region of interest" description="Disordered" evidence="1">
    <location>
        <begin position="41"/>
        <end position="135"/>
    </location>
</feature>
<dbReference type="AlphaFoldDB" id="A0A6A6HUX5"/>
<name>A0A6A6HUX5_9PLEO</name>
<evidence type="ECO:0000313" key="3">
    <source>
        <dbReference type="Proteomes" id="UP000800094"/>
    </source>
</evidence>
<organism evidence="2 3">
    <name type="scientific">Trematosphaeria pertusa</name>
    <dbReference type="NCBI Taxonomy" id="390896"/>
    <lineage>
        <taxon>Eukaryota</taxon>
        <taxon>Fungi</taxon>
        <taxon>Dikarya</taxon>
        <taxon>Ascomycota</taxon>
        <taxon>Pezizomycotina</taxon>
        <taxon>Dothideomycetes</taxon>
        <taxon>Pleosporomycetidae</taxon>
        <taxon>Pleosporales</taxon>
        <taxon>Massarineae</taxon>
        <taxon>Trematosphaeriaceae</taxon>
        <taxon>Trematosphaeria</taxon>
    </lineage>
</organism>
<dbReference type="EMBL" id="ML987213">
    <property type="protein sequence ID" value="KAF2241240.1"/>
    <property type="molecule type" value="Genomic_DNA"/>
</dbReference>
<evidence type="ECO:0000256" key="1">
    <source>
        <dbReference type="SAM" id="MobiDB-lite"/>
    </source>
</evidence>
<accession>A0A6A6HUX5</accession>
<protein>
    <submittedName>
        <fullName evidence="2">Uncharacterized protein</fullName>
    </submittedName>
</protein>
<sequence length="135" mass="14790">MSHSITFPWITVGNRGTRYTALSFSAVVITHPRCRIVYLSPYPPTANSPLPPHQRYSHSRPTTLHHTTPSNLCPYSPTPHSPPNPAIDLPDAQPSTSRPSTPPPSLIHLTTATSSRRGGKTCRAQKRFGLRSTTS</sequence>
<feature type="compositionally biased region" description="Basic residues" evidence="1">
    <location>
        <begin position="117"/>
        <end position="129"/>
    </location>
</feature>
<gene>
    <name evidence="2" type="ORF">BU26DRAFT_511681</name>
</gene>
<dbReference type="GeneID" id="54580653"/>
<keyword evidence="3" id="KW-1185">Reference proteome</keyword>
<dbReference type="Proteomes" id="UP000800094">
    <property type="component" value="Unassembled WGS sequence"/>
</dbReference>